<sequence>MSQWLGIVVSFLLLGCTPIIATEPTHVVQAPAKEVRGQNLPISAYATIAGQRFELEVAKTPQQQQTGLMYRTSLADNRGMLFVFESPQPTRFWMKNTLIALDMIFLREGRVMAIEADVPPCKTTTCPTYGTDTEIDKVLELRSGMTAQIGLKVGDRVEIQYIN</sequence>
<dbReference type="PANTHER" id="PTHR37953">
    <property type="entry name" value="UPF0127 PROTEIN MJ1496"/>
    <property type="match status" value="1"/>
</dbReference>
<dbReference type="Gene3D" id="2.60.120.1140">
    <property type="entry name" value="Protein of unknown function DUF192"/>
    <property type="match status" value="1"/>
</dbReference>
<proteinExistence type="predicted"/>
<evidence type="ECO:0000313" key="3">
    <source>
        <dbReference type="Proteomes" id="UP000031532"/>
    </source>
</evidence>
<evidence type="ECO:0000256" key="1">
    <source>
        <dbReference type="SAM" id="SignalP"/>
    </source>
</evidence>
<comment type="caution">
    <text evidence="2">The sequence shown here is derived from an EMBL/GenBank/DDBJ whole genome shotgun (WGS) entry which is preliminary data.</text>
</comment>
<dbReference type="InterPro" id="IPR038695">
    <property type="entry name" value="Saro_0823-like_sf"/>
</dbReference>
<dbReference type="Proteomes" id="UP000031532">
    <property type="component" value="Unassembled WGS sequence"/>
</dbReference>
<keyword evidence="1" id="KW-0732">Signal</keyword>
<feature type="chain" id="PRO_5040718318" evidence="1">
    <location>
        <begin position="22"/>
        <end position="163"/>
    </location>
</feature>
<gene>
    <name evidence="2" type="ORF">QH73_0012570</name>
</gene>
<name>A0A9X5E5U9_9CYAN</name>
<accession>A0A9X5E5U9</accession>
<keyword evidence="3" id="KW-1185">Reference proteome</keyword>
<protein>
    <submittedName>
        <fullName evidence="2">DUF192 domain-containing protein</fullName>
    </submittedName>
</protein>
<dbReference type="InterPro" id="IPR003795">
    <property type="entry name" value="DUF192"/>
</dbReference>
<evidence type="ECO:0000313" key="2">
    <source>
        <dbReference type="EMBL" id="NHC35483.1"/>
    </source>
</evidence>
<feature type="signal peptide" evidence="1">
    <location>
        <begin position="1"/>
        <end position="21"/>
    </location>
</feature>
<dbReference type="AlphaFoldDB" id="A0A9X5E5U9"/>
<dbReference type="PANTHER" id="PTHR37953:SF1">
    <property type="entry name" value="UPF0127 PROTEIN MJ1496"/>
    <property type="match status" value="1"/>
</dbReference>
<dbReference type="Pfam" id="PF02643">
    <property type="entry name" value="DUF192"/>
    <property type="match status" value="1"/>
</dbReference>
<dbReference type="OrthoDB" id="9808290at2"/>
<organism evidence="2 3">
    <name type="scientific">Scytonema millei VB511283</name>
    <dbReference type="NCBI Taxonomy" id="1245923"/>
    <lineage>
        <taxon>Bacteria</taxon>
        <taxon>Bacillati</taxon>
        <taxon>Cyanobacteriota</taxon>
        <taxon>Cyanophyceae</taxon>
        <taxon>Nostocales</taxon>
        <taxon>Scytonemataceae</taxon>
        <taxon>Scytonema</taxon>
    </lineage>
</organism>
<dbReference type="EMBL" id="JTJC03000003">
    <property type="protein sequence ID" value="NHC35483.1"/>
    <property type="molecule type" value="Genomic_DNA"/>
</dbReference>
<reference evidence="2 3" key="1">
    <citation type="journal article" date="2015" name="Genome Announc.">
        <title>Draft Genome Sequence of the Terrestrial Cyanobacterium Scytonema millei VB511283, Isolated from Eastern India.</title>
        <authorList>
            <person name="Sen D."/>
            <person name="Chandrababunaidu M.M."/>
            <person name="Singh D."/>
            <person name="Sanghi N."/>
            <person name="Ghorai A."/>
            <person name="Mishra G.P."/>
            <person name="Madduluri M."/>
            <person name="Adhikary S.P."/>
            <person name="Tripathy S."/>
        </authorList>
    </citation>
    <scope>NUCLEOTIDE SEQUENCE [LARGE SCALE GENOMIC DNA]</scope>
    <source>
        <strain evidence="2 3">VB511283</strain>
    </source>
</reference>
<dbReference type="RefSeq" id="WP_039714254.1">
    <property type="nucleotide sequence ID" value="NZ_JTJC03000003.1"/>
</dbReference>